<proteinExistence type="predicted"/>
<organism evidence="1 2">
    <name type="scientific">Linderina macrospora</name>
    <dbReference type="NCBI Taxonomy" id="4868"/>
    <lineage>
        <taxon>Eukaryota</taxon>
        <taxon>Fungi</taxon>
        <taxon>Fungi incertae sedis</taxon>
        <taxon>Zoopagomycota</taxon>
        <taxon>Kickxellomycotina</taxon>
        <taxon>Kickxellomycetes</taxon>
        <taxon>Kickxellales</taxon>
        <taxon>Kickxellaceae</taxon>
        <taxon>Linderina</taxon>
    </lineage>
</organism>
<keyword evidence="2" id="KW-1185">Reference proteome</keyword>
<accession>A0ACC1J9A0</accession>
<evidence type="ECO:0000313" key="1">
    <source>
        <dbReference type="EMBL" id="KAJ1942380.1"/>
    </source>
</evidence>
<protein>
    <submittedName>
        <fullName evidence="1">Uncharacterized protein</fullName>
    </submittedName>
</protein>
<evidence type="ECO:0000313" key="2">
    <source>
        <dbReference type="Proteomes" id="UP001150603"/>
    </source>
</evidence>
<sequence>MITFEDLVQPKKLRKAILSAFLVDMDWLKSEIQGHTKIVLVENYNPKAQPRGIMQYDQGMWTIVHPEFHPRQAYPVMHSKLMLLFYDEHVRLVISSANLIPVDWSMIQNILFIQDLPYTAGRPQPSTVFGDSLASALLDLSVPWQAVMPLENIDFSNVTVHLITSVPTSYPRSTDHSKFYGISRLAQIALSMRKRKTDADNTDLNLYVYGTSMSAINEEYLSVFYRCAQGVDPQAMYSTYKWRINKSMVRVYIGFYTESQAREFKHEEAGRGCMMFYRKVFASYSFPKDRMYKITTPLPRVVTHAKVIMARMGRTQSHGWVYLGSHNFTQGAWGRPKGTLRPNINNYELGVIIPDVKYVVEAGTARAMWNGKVVPLSFEVEWQKYSSEDIPCLRG</sequence>
<gene>
    <name evidence="1" type="ORF">FBU59_003215</name>
</gene>
<dbReference type="Proteomes" id="UP001150603">
    <property type="component" value="Unassembled WGS sequence"/>
</dbReference>
<dbReference type="EMBL" id="JANBPW010001980">
    <property type="protein sequence ID" value="KAJ1942380.1"/>
    <property type="molecule type" value="Genomic_DNA"/>
</dbReference>
<name>A0ACC1J9A0_9FUNG</name>
<reference evidence="1" key="1">
    <citation type="submission" date="2022-07" db="EMBL/GenBank/DDBJ databases">
        <title>Phylogenomic reconstructions and comparative analyses of Kickxellomycotina fungi.</title>
        <authorList>
            <person name="Reynolds N.K."/>
            <person name="Stajich J.E."/>
            <person name="Barry K."/>
            <person name="Grigoriev I.V."/>
            <person name="Crous P."/>
            <person name="Smith M.E."/>
        </authorList>
    </citation>
    <scope>NUCLEOTIDE SEQUENCE</scope>
    <source>
        <strain evidence="1">NRRL 5244</strain>
    </source>
</reference>
<comment type="caution">
    <text evidence="1">The sequence shown here is derived from an EMBL/GenBank/DDBJ whole genome shotgun (WGS) entry which is preliminary data.</text>
</comment>